<evidence type="ECO:0000313" key="4">
    <source>
        <dbReference type="Proteomes" id="UP000075243"/>
    </source>
</evidence>
<name>A0A151UHY3_CAJCA</name>
<evidence type="ECO:0000313" key="3">
    <source>
        <dbReference type="EMBL" id="KYP78882.1"/>
    </source>
</evidence>
<evidence type="ECO:0000259" key="2">
    <source>
        <dbReference type="Pfam" id="PF07727"/>
    </source>
</evidence>
<accession>A0A151UHY3</accession>
<dbReference type="AlphaFoldDB" id="A0A151UHY3"/>
<dbReference type="InterPro" id="IPR013103">
    <property type="entry name" value="RVT_2"/>
</dbReference>
<gene>
    <name evidence="3" type="ORF">KK1_049964</name>
</gene>
<reference evidence="3" key="1">
    <citation type="journal article" date="2012" name="Nat. Biotechnol.">
        <title>Draft genome sequence of pigeonpea (Cajanus cajan), an orphan legume crop of resource-poor farmers.</title>
        <authorList>
            <person name="Varshney R.K."/>
            <person name="Chen W."/>
            <person name="Li Y."/>
            <person name="Bharti A.K."/>
            <person name="Saxena R.K."/>
            <person name="Schlueter J.A."/>
            <person name="Donoghue M.T."/>
            <person name="Azam S."/>
            <person name="Fan G."/>
            <person name="Whaley A.M."/>
            <person name="Farmer A.D."/>
            <person name="Sheridan J."/>
            <person name="Iwata A."/>
            <person name="Tuteja R."/>
            <person name="Penmetsa R.V."/>
            <person name="Wu W."/>
            <person name="Upadhyaya H.D."/>
            <person name="Yang S.P."/>
            <person name="Shah T."/>
            <person name="Saxena K.B."/>
            <person name="Michael T."/>
            <person name="McCombie W.R."/>
            <person name="Yang B."/>
            <person name="Zhang G."/>
            <person name="Yang H."/>
            <person name="Wang J."/>
            <person name="Spillane C."/>
            <person name="Cook D.R."/>
            <person name="May G.D."/>
            <person name="Xu X."/>
            <person name="Jackson S.A."/>
        </authorList>
    </citation>
    <scope>NUCLEOTIDE SEQUENCE [LARGE SCALE GENOMIC DNA]</scope>
</reference>
<organism evidence="3 4">
    <name type="scientific">Cajanus cajan</name>
    <name type="common">Pigeon pea</name>
    <name type="synonym">Cajanus indicus</name>
    <dbReference type="NCBI Taxonomy" id="3821"/>
    <lineage>
        <taxon>Eukaryota</taxon>
        <taxon>Viridiplantae</taxon>
        <taxon>Streptophyta</taxon>
        <taxon>Embryophyta</taxon>
        <taxon>Tracheophyta</taxon>
        <taxon>Spermatophyta</taxon>
        <taxon>Magnoliopsida</taxon>
        <taxon>eudicotyledons</taxon>
        <taxon>Gunneridae</taxon>
        <taxon>Pentapetalae</taxon>
        <taxon>rosids</taxon>
        <taxon>fabids</taxon>
        <taxon>Fabales</taxon>
        <taxon>Fabaceae</taxon>
        <taxon>Papilionoideae</taxon>
        <taxon>50 kb inversion clade</taxon>
        <taxon>NPAAA clade</taxon>
        <taxon>indigoferoid/millettioid clade</taxon>
        <taxon>Phaseoleae</taxon>
        <taxon>Cajanus</taxon>
    </lineage>
</organism>
<sequence>MAMQKGLNQFERNEVWDLVPLPSDYPIIGTKWVFRNKLDESGIIIRNKARLVAEGYNQEEGIDYDETFAPVARIEGIRLLLAYASIMNFKKKFTWRNYLVFLILNIQIMCINLKRLSMV</sequence>
<keyword evidence="4" id="KW-1185">Reference proteome</keyword>
<dbReference type="Pfam" id="PF07727">
    <property type="entry name" value="RVT_2"/>
    <property type="match status" value="1"/>
</dbReference>
<feature type="transmembrane region" description="Helical" evidence="1">
    <location>
        <begin position="95"/>
        <end position="114"/>
    </location>
</feature>
<feature type="domain" description="Reverse transcriptase Ty1/copia-type" evidence="2">
    <location>
        <begin position="13"/>
        <end position="87"/>
    </location>
</feature>
<proteinExistence type="predicted"/>
<evidence type="ECO:0000256" key="1">
    <source>
        <dbReference type="SAM" id="Phobius"/>
    </source>
</evidence>
<keyword evidence="1" id="KW-0812">Transmembrane</keyword>
<dbReference type="Proteomes" id="UP000075243">
    <property type="component" value="Unassembled WGS sequence"/>
</dbReference>
<protein>
    <recommendedName>
        <fullName evidence="2">Reverse transcriptase Ty1/copia-type domain-containing protein</fullName>
    </recommendedName>
</protein>
<keyword evidence="1" id="KW-1133">Transmembrane helix</keyword>
<keyword evidence="1" id="KW-0472">Membrane</keyword>
<dbReference type="STRING" id="3821.A0A151UHY3"/>
<dbReference type="Gramene" id="C.cajan_48410.t">
    <property type="protein sequence ID" value="C.cajan_48410.t.cds1"/>
    <property type="gene ID" value="C.cajan_48410"/>
</dbReference>
<comment type="caution">
    <text evidence="3">The sequence shown here is derived from an EMBL/GenBank/DDBJ whole genome shotgun (WGS) entry which is preliminary data.</text>
</comment>
<dbReference type="EMBL" id="AGCT01063867">
    <property type="protein sequence ID" value="KYP78882.1"/>
    <property type="molecule type" value="Genomic_DNA"/>
</dbReference>